<dbReference type="InterPro" id="IPR038765">
    <property type="entry name" value="Papain-like_cys_pep_sf"/>
</dbReference>
<dbReference type="PANTHER" id="PTHR47360">
    <property type="entry name" value="MUREIN DD-ENDOPEPTIDASE MEPS/MUREIN LD-CARBOXYPEPTIDASE"/>
    <property type="match status" value="1"/>
</dbReference>
<dbReference type="GO" id="GO:0006508">
    <property type="term" value="P:proteolysis"/>
    <property type="evidence" value="ECO:0007669"/>
    <property type="project" value="UniProtKB-KW"/>
</dbReference>
<dbReference type="FunCoup" id="A0A423PZ21">
    <property type="interactions" value="17"/>
</dbReference>
<evidence type="ECO:0000313" key="8">
    <source>
        <dbReference type="EMBL" id="ROO30854.1"/>
    </source>
</evidence>
<comment type="caution">
    <text evidence="8">The sequence shown here is derived from an EMBL/GenBank/DDBJ whole genome shotgun (WGS) entry which is preliminary data.</text>
</comment>
<dbReference type="EMBL" id="AYKG01000009">
    <property type="protein sequence ID" value="ROO30854.1"/>
    <property type="molecule type" value="Genomic_DNA"/>
</dbReference>
<reference evidence="8 9" key="1">
    <citation type="submission" date="2013-10" db="EMBL/GenBank/DDBJ databases">
        <title>Salinisphaera japonica YTM-1 Genome Sequencing.</title>
        <authorList>
            <person name="Lai Q."/>
            <person name="Li C."/>
            <person name="Shao Z."/>
        </authorList>
    </citation>
    <scope>NUCLEOTIDE SEQUENCE [LARGE SCALE GENOMIC DNA]</scope>
    <source>
        <strain evidence="8 9">YTM-1</strain>
    </source>
</reference>
<evidence type="ECO:0000256" key="6">
    <source>
        <dbReference type="SAM" id="SignalP"/>
    </source>
</evidence>
<evidence type="ECO:0000256" key="2">
    <source>
        <dbReference type="ARBA" id="ARBA00022670"/>
    </source>
</evidence>
<keyword evidence="4" id="KW-0378">Hydrolase</keyword>
<feature type="signal peptide" evidence="6">
    <location>
        <begin position="1"/>
        <end position="26"/>
    </location>
</feature>
<name>A0A423PZ21_9GAMM</name>
<evidence type="ECO:0000256" key="4">
    <source>
        <dbReference type="ARBA" id="ARBA00022801"/>
    </source>
</evidence>
<feature type="chain" id="PRO_5019244450" evidence="6">
    <location>
        <begin position="27"/>
        <end position="199"/>
    </location>
</feature>
<dbReference type="InParanoid" id="A0A423PZ21"/>
<dbReference type="RefSeq" id="WP_221180116.1">
    <property type="nucleotide sequence ID" value="NZ_AYKG01000009.1"/>
</dbReference>
<dbReference type="Pfam" id="PF00877">
    <property type="entry name" value="NLPC_P60"/>
    <property type="match status" value="1"/>
</dbReference>
<dbReference type="Gene3D" id="3.90.1720.10">
    <property type="entry name" value="endopeptidase domain like (from Nostoc punctiforme)"/>
    <property type="match status" value="1"/>
</dbReference>
<dbReference type="AlphaFoldDB" id="A0A423PZ21"/>
<evidence type="ECO:0000256" key="1">
    <source>
        <dbReference type="ARBA" id="ARBA00007074"/>
    </source>
</evidence>
<dbReference type="PROSITE" id="PS51257">
    <property type="entry name" value="PROKAR_LIPOPROTEIN"/>
    <property type="match status" value="1"/>
</dbReference>
<keyword evidence="2" id="KW-0645">Protease</keyword>
<dbReference type="InterPro" id="IPR000064">
    <property type="entry name" value="NLP_P60_dom"/>
</dbReference>
<evidence type="ECO:0000256" key="5">
    <source>
        <dbReference type="ARBA" id="ARBA00022807"/>
    </source>
</evidence>
<sequence length="199" mass="21475">MAYRQHLLMMCLITLLVSGCAGTARVGGGPDAAGAGGGHQRQTASADDEQSWLEAGASGLAAARDKLRAALHGVYDSWAGTPYRYGGESKHGVDCSSFVQQTLDQVESFELPRTTVQQARIGLSVPKTDLRTGDLVFFKTGHLSRHVGIYMGQGRFMHASSSAGVTISRLDNVYWRHHYWQSRRVLANRGPGTGDPSNL</sequence>
<evidence type="ECO:0000256" key="3">
    <source>
        <dbReference type="ARBA" id="ARBA00022729"/>
    </source>
</evidence>
<gene>
    <name evidence="8" type="ORF">SAJA_04150</name>
</gene>
<comment type="similarity">
    <text evidence="1">Belongs to the peptidase C40 family.</text>
</comment>
<keyword evidence="3 6" id="KW-0732">Signal</keyword>
<proteinExistence type="inferred from homology"/>
<keyword evidence="5" id="KW-0788">Thiol protease</keyword>
<dbReference type="PANTHER" id="PTHR47360:SF1">
    <property type="entry name" value="ENDOPEPTIDASE NLPC-RELATED"/>
    <property type="match status" value="1"/>
</dbReference>
<keyword evidence="9" id="KW-1185">Reference proteome</keyword>
<dbReference type="InterPro" id="IPR052062">
    <property type="entry name" value="Murein_DD/LD_carboxypeptidase"/>
</dbReference>
<dbReference type="PROSITE" id="PS51935">
    <property type="entry name" value="NLPC_P60"/>
    <property type="match status" value="1"/>
</dbReference>
<dbReference type="SUPFAM" id="SSF54001">
    <property type="entry name" value="Cysteine proteinases"/>
    <property type="match status" value="1"/>
</dbReference>
<evidence type="ECO:0000313" key="9">
    <source>
        <dbReference type="Proteomes" id="UP000285310"/>
    </source>
</evidence>
<dbReference type="Proteomes" id="UP000285310">
    <property type="component" value="Unassembled WGS sequence"/>
</dbReference>
<accession>A0A423PZ21</accession>
<organism evidence="8 9">
    <name type="scientific">Salinisphaera japonica YTM-1</name>
    <dbReference type="NCBI Taxonomy" id="1209778"/>
    <lineage>
        <taxon>Bacteria</taxon>
        <taxon>Pseudomonadati</taxon>
        <taxon>Pseudomonadota</taxon>
        <taxon>Gammaproteobacteria</taxon>
        <taxon>Salinisphaerales</taxon>
        <taxon>Salinisphaeraceae</taxon>
        <taxon>Salinisphaera</taxon>
    </lineage>
</organism>
<feature type="domain" description="NlpC/P60" evidence="7">
    <location>
        <begin position="65"/>
        <end position="186"/>
    </location>
</feature>
<evidence type="ECO:0000259" key="7">
    <source>
        <dbReference type="PROSITE" id="PS51935"/>
    </source>
</evidence>
<dbReference type="GO" id="GO:0008234">
    <property type="term" value="F:cysteine-type peptidase activity"/>
    <property type="evidence" value="ECO:0007669"/>
    <property type="project" value="UniProtKB-KW"/>
</dbReference>
<protein>
    <submittedName>
        <fullName evidence="8">Peptidase P60</fullName>
    </submittedName>
</protein>